<reference evidence="1 2" key="1">
    <citation type="submission" date="2017-01" db="EMBL/GenBank/DDBJ databases">
        <title>Bacillus cereus isolates.</title>
        <authorList>
            <person name="Beno S.M."/>
        </authorList>
    </citation>
    <scope>NUCLEOTIDE SEQUENCE [LARGE SCALE GENOMIC DNA]</scope>
    <source>
        <strain evidence="1 2">FSL H8-0485</strain>
    </source>
</reference>
<dbReference type="AlphaFoldDB" id="A0A1S9TEC4"/>
<dbReference type="Gene3D" id="2.60.120.260">
    <property type="entry name" value="Galactose-binding domain-like"/>
    <property type="match status" value="1"/>
</dbReference>
<proteinExistence type="predicted"/>
<name>A0A1S9TEC4_BACCE</name>
<protein>
    <submittedName>
        <fullName evidence="1">Uncharacterized protein</fullName>
    </submittedName>
</protein>
<dbReference type="RefSeq" id="WP_063218414.1">
    <property type="nucleotide sequence ID" value="NZ_MUAJ01000059.1"/>
</dbReference>
<evidence type="ECO:0000313" key="2">
    <source>
        <dbReference type="Proteomes" id="UP000190906"/>
    </source>
</evidence>
<gene>
    <name evidence="1" type="ORF">BW897_29515</name>
</gene>
<organism evidence="1 2">
    <name type="scientific">Bacillus cereus</name>
    <dbReference type="NCBI Taxonomy" id="1396"/>
    <lineage>
        <taxon>Bacteria</taxon>
        <taxon>Bacillati</taxon>
        <taxon>Bacillota</taxon>
        <taxon>Bacilli</taxon>
        <taxon>Bacillales</taxon>
        <taxon>Bacillaceae</taxon>
        <taxon>Bacillus</taxon>
        <taxon>Bacillus cereus group</taxon>
    </lineage>
</organism>
<sequence>MIYIKPSEWVLAGKTPSKYITYLDHETLYLEKPSLCLYSLKEKTIGHGTTFIILDGSSYCNKRIRLSGALKTEMVQKHACLWIRSENKTSDLFGFDSNYPNSGFGTTSWKDYHITLDIPHNCQTLGLGVELNGSGKVWLNDIKLEIVDNTVPLTYYVIKNV</sequence>
<dbReference type="Proteomes" id="UP000190906">
    <property type="component" value="Unassembled WGS sequence"/>
</dbReference>
<evidence type="ECO:0000313" key="1">
    <source>
        <dbReference type="EMBL" id="OOR08353.1"/>
    </source>
</evidence>
<dbReference type="EMBL" id="MUAJ01000059">
    <property type="protein sequence ID" value="OOR08353.1"/>
    <property type="molecule type" value="Genomic_DNA"/>
</dbReference>
<accession>A0A1S9TEC4</accession>
<comment type="caution">
    <text evidence="1">The sequence shown here is derived from an EMBL/GenBank/DDBJ whole genome shotgun (WGS) entry which is preliminary data.</text>
</comment>